<dbReference type="AlphaFoldDB" id="A0A849BGH6"/>
<protein>
    <submittedName>
        <fullName evidence="3">DUF222 domain-containing protein</fullName>
    </submittedName>
</protein>
<feature type="compositionally biased region" description="Gly residues" evidence="1">
    <location>
        <begin position="108"/>
        <end position="117"/>
    </location>
</feature>
<proteinExistence type="predicted"/>
<dbReference type="CDD" id="cd00085">
    <property type="entry name" value="HNHc"/>
    <property type="match status" value="1"/>
</dbReference>
<dbReference type="Gene3D" id="1.10.30.50">
    <property type="match status" value="1"/>
</dbReference>
<evidence type="ECO:0000256" key="1">
    <source>
        <dbReference type="SAM" id="MobiDB-lite"/>
    </source>
</evidence>
<feature type="compositionally biased region" description="Pro residues" evidence="1">
    <location>
        <begin position="514"/>
        <end position="523"/>
    </location>
</feature>
<feature type="compositionally biased region" description="Basic and acidic residues" evidence="1">
    <location>
        <begin position="701"/>
        <end position="727"/>
    </location>
</feature>
<organism evidence="3 4">
    <name type="scientific">Pseudokineococcus marinus</name>
    <dbReference type="NCBI Taxonomy" id="351215"/>
    <lineage>
        <taxon>Bacteria</taxon>
        <taxon>Bacillati</taxon>
        <taxon>Actinomycetota</taxon>
        <taxon>Actinomycetes</taxon>
        <taxon>Kineosporiales</taxon>
        <taxon>Kineosporiaceae</taxon>
        <taxon>Pseudokineococcus</taxon>
    </lineage>
</organism>
<feature type="compositionally biased region" description="Low complexity" evidence="1">
    <location>
        <begin position="450"/>
        <end position="462"/>
    </location>
</feature>
<comment type="caution">
    <text evidence="3">The sequence shown here is derived from an EMBL/GenBank/DDBJ whole genome shotgun (WGS) entry which is preliminary data.</text>
</comment>
<dbReference type="InterPro" id="IPR003615">
    <property type="entry name" value="HNH_nuc"/>
</dbReference>
<feature type="region of interest" description="Disordered" evidence="1">
    <location>
        <begin position="97"/>
        <end position="117"/>
    </location>
</feature>
<reference evidence="3 4" key="1">
    <citation type="submission" date="2020-05" db="EMBL/GenBank/DDBJ databases">
        <title>MicrobeNet Type strains.</title>
        <authorList>
            <person name="Nicholson A.C."/>
        </authorList>
    </citation>
    <scope>NUCLEOTIDE SEQUENCE [LARGE SCALE GENOMIC DNA]</scope>
    <source>
        <strain evidence="3 4">JCM 14547</strain>
    </source>
</reference>
<evidence type="ECO:0000259" key="2">
    <source>
        <dbReference type="SMART" id="SM00507"/>
    </source>
</evidence>
<dbReference type="EMBL" id="JABEMA010000025">
    <property type="protein sequence ID" value="NNH22200.1"/>
    <property type="molecule type" value="Genomic_DNA"/>
</dbReference>
<feature type="region of interest" description="Disordered" evidence="1">
    <location>
        <begin position="701"/>
        <end position="747"/>
    </location>
</feature>
<feature type="region of interest" description="Disordered" evidence="1">
    <location>
        <begin position="1"/>
        <end position="38"/>
    </location>
</feature>
<accession>A0A849BGH6</accession>
<feature type="compositionally biased region" description="Low complexity" evidence="1">
    <location>
        <begin position="472"/>
        <end position="483"/>
    </location>
</feature>
<feature type="compositionally biased region" description="Low complexity" evidence="1">
    <location>
        <begin position="502"/>
        <end position="513"/>
    </location>
</feature>
<keyword evidence="4" id="KW-1185">Reference proteome</keyword>
<evidence type="ECO:0000313" key="3">
    <source>
        <dbReference type="EMBL" id="NNH22200.1"/>
    </source>
</evidence>
<dbReference type="SMART" id="SM00507">
    <property type="entry name" value="HNHc"/>
    <property type="match status" value="1"/>
</dbReference>
<feature type="domain" description="HNH nuclease" evidence="2">
    <location>
        <begin position="559"/>
        <end position="611"/>
    </location>
</feature>
<dbReference type="Proteomes" id="UP000555552">
    <property type="component" value="Unassembled WGS sequence"/>
</dbReference>
<dbReference type="InterPro" id="IPR003870">
    <property type="entry name" value="DUF222"/>
</dbReference>
<feature type="region of interest" description="Disordered" evidence="1">
    <location>
        <begin position="450"/>
        <end position="537"/>
    </location>
</feature>
<dbReference type="Pfam" id="PF02720">
    <property type="entry name" value="DUF222"/>
    <property type="match status" value="1"/>
</dbReference>
<name>A0A849BGH6_9ACTN</name>
<sequence length="747" mass="76142">MFETGVGGDEEDDAVPPSASPRAGRGAGSPDVTGAAAGEDGGVVELVGEVGRVRSAVRAGALGRVQAVVALEAARSRAWAGLLRQVAALVDEVSVSGGPAAPVTDGGDSTGEGAGAGRAGAVGVATLAETSGPGSGRDAGLAFEAAAGELAVALVVPLRRAQDLVAEALAVTTRLPVTLAALETGRIDPQRSRLVAEETVGLSPAHAAKVDAALAGDLGPLTAPALRARVRHLVATTDPEAVRRRVRRATCARGVRLFPVDDGMAQLVATGPVLDLACVFERLTTTARARAGEHGRVDPHAATSAGLDPLALSDRGTGLPDRRGIDARRFDALVDLATTTDLTTDLPTSAGAGASARADVNASARTAPAATTGVARARSPHGPQVTVALTSLLGLDDDPAQHPTLGPVPTGAVAELLAAGHRFRRALTAPLTGHLVGLDGHLQALDPTTTAATTTAGSSTTAPPDPPRGRPRTTPARRGPRAAITVRVDTPDDRPPSPTTSPAPDMTAAAAAPPLSPPGPVTGPSPTSRHTSLRHAARRPGCSYAAAAGGPGPYAPTDACDRWVRTRSPRCQAPGCRTPATRCDLDHRVPHATGGPTCPCNLDVLCRRHHLAKHHHGWTAAPMTDDARDPGLTWTTPLGQTVHVPAQPLLPRPAPRATDGVGAQTDAAAALEDHLFGGPRYPTRDSAAHDLDRVHAELARQHAEAQLQRHDALHDEGGDAGDGRPDGDPTPPADRAAGWGDDQPPPW</sequence>
<evidence type="ECO:0000313" key="4">
    <source>
        <dbReference type="Proteomes" id="UP000555552"/>
    </source>
</evidence>
<dbReference type="RefSeq" id="WP_171202053.1">
    <property type="nucleotide sequence ID" value="NZ_JABEMA010000025.1"/>
</dbReference>
<gene>
    <name evidence="3" type="ORF">HLB09_03695</name>
</gene>